<keyword evidence="4" id="KW-0050">Antiport</keyword>
<feature type="compositionally biased region" description="Basic and acidic residues" evidence="11">
    <location>
        <begin position="298"/>
        <end position="310"/>
    </location>
</feature>
<evidence type="ECO:0000256" key="6">
    <source>
        <dbReference type="ARBA" id="ARBA00022692"/>
    </source>
</evidence>
<keyword evidence="5" id="KW-0926">Vacuole</keyword>
<evidence type="ECO:0000256" key="4">
    <source>
        <dbReference type="ARBA" id="ARBA00022449"/>
    </source>
</evidence>
<evidence type="ECO:0000313" key="15">
    <source>
        <dbReference type="Proteomes" id="UP000054558"/>
    </source>
</evidence>
<comment type="similarity">
    <text evidence="2">Belongs to the Ca(2+):cation antiporter (CaCA) (TC 2.A.19) family. Cation/proton exchanger (CAX) subfamily.</text>
</comment>
<dbReference type="GO" id="GO:0009705">
    <property type="term" value="C:plant-type vacuole membrane"/>
    <property type="evidence" value="ECO:0000318"/>
    <property type="project" value="GO_Central"/>
</dbReference>
<dbReference type="OMA" id="WNPFRHV"/>
<keyword evidence="3" id="KW-0813">Transport</keyword>
<feature type="transmembrane region" description="Helical" evidence="12">
    <location>
        <begin position="436"/>
        <end position="461"/>
    </location>
</feature>
<feature type="transmembrane region" description="Helical" evidence="12">
    <location>
        <begin position="495"/>
        <end position="514"/>
    </location>
</feature>
<feature type="transmembrane region" description="Helical" evidence="12">
    <location>
        <begin position="117"/>
        <end position="138"/>
    </location>
</feature>
<keyword evidence="10 12" id="KW-0472">Membrane</keyword>
<evidence type="ECO:0000313" key="14">
    <source>
        <dbReference type="EMBL" id="GAQ81171.1"/>
    </source>
</evidence>
<dbReference type="EMBL" id="DF237022">
    <property type="protein sequence ID" value="GAQ81171.1"/>
    <property type="molecule type" value="Genomic_DNA"/>
</dbReference>
<dbReference type="GO" id="GO:0006874">
    <property type="term" value="P:intracellular calcium ion homeostasis"/>
    <property type="evidence" value="ECO:0000318"/>
    <property type="project" value="GO_Central"/>
</dbReference>
<keyword evidence="7" id="KW-0106">Calcium</keyword>
<dbReference type="GO" id="GO:0015369">
    <property type="term" value="F:calcium:proton antiporter activity"/>
    <property type="evidence" value="ECO:0000318"/>
    <property type="project" value="GO_Central"/>
</dbReference>
<dbReference type="FunFam" id="1.20.1420.30:FF:000012">
    <property type="entry name" value="Vacuolar cation/proton exchanger"/>
    <property type="match status" value="1"/>
</dbReference>
<evidence type="ECO:0000256" key="12">
    <source>
        <dbReference type="SAM" id="Phobius"/>
    </source>
</evidence>
<evidence type="ECO:0000256" key="5">
    <source>
        <dbReference type="ARBA" id="ARBA00022554"/>
    </source>
</evidence>
<keyword evidence="9" id="KW-0406">Ion transport</keyword>
<protein>
    <submittedName>
        <fullName evidence="14">Sodium/calcium exchanger protein</fullName>
    </submittedName>
</protein>
<proteinExistence type="inferred from homology"/>
<organism evidence="14 15">
    <name type="scientific">Klebsormidium nitens</name>
    <name type="common">Green alga</name>
    <name type="synonym">Ulothrix nitens</name>
    <dbReference type="NCBI Taxonomy" id="105231"/>
    <lineage>
        <taxon>Eukaryota</taxon>
        <taxon>Viridiplantae</taxon>
        <taxon>Streptophyta</taxon>
        <taxon>Klebsormidiophyceae</taxon>
        <taxon>Klebsormidiales</taxon>
        <taxon>Klebsormidiaceae</taxon>
        <taxon>Klebsormidium</taxon>
    </lineage>
</organism>
<evidence type="ECO:0000256" key="10">
    <source>
        <dbReference type="ARBA" id="ARBA00023136"/>
    </source>
</evidence>
<feature type="transmembrane region" description="Helical" evidence="12">
    <location>
        <begin position="45"/>
        <end position="73"/>
    </location>
</feature>
<evidence type="ECO:0000256" key="8">
    <source>
        <dbReference type="ARBA" id="ARBA00022989"/>
    </source>
</evidence>
<keyword evidence="15" id="KW-1185">Reference proteome</keyword>
<feature type="transmembrane region" description="Helical" evidence="12">
    <location>
        <begin position="184"/>
        <end position="206"/>
    </location>
</feature>
<feature type="transmembrane region" description="Helical" evidence="12">
    <location>
        <begin position="396"/>
        <end position="415"/>
    </location>
</feature>
<feature type="domain" description="Sodium/calcium exchanger membrane region" evidence="13">
    <location>
        <begin position="85"/>
        <end position="239"/>
    </location>
</feature>
<dbReference type="AlphaFoldDB" id="A0A1Y1HW09"/>
<dbReference type="InterPro" id="IPR004713">
    <property type="entry name" value="CaH_exchang"/>
</dbReference>
<evidence type="ECO:0000259" key="13">
    <source>
        <dbReference type="Pfam" id="PF01699"/>
    </source>
</evidence>
<evidence type="ECO:0000256" key="11">
    <source>
        <dbReference type="SAM" id="MobiDB-lite"/>
    </source>
</evidence>
<dbReference type="GO" id="GO:0070588">
    <property type="term" value="P:calcium ion transmembrane transport"/>
    <property type="evidence" value="ECO:0000318"/>
    <property type="project" value="GO_Central"/>
</dbReference>
<dbReference type="InterPro" id="IPR044880">
    <property type="entry name" value="NCX_ion-bd_dom_sf"/>
</dbReference>
<dbReference type="STRING" id="105231.A0A1Y1HW09"/>
<accession>A0A1Y1HW09</accession>
<dbReference type="OrthoDB" id="1699231at2759"/>
<comment type="subcellular location">
    <subcellularLocation>
        <location evidence="1">Vacuole membrane</location>
        <topology evidence="1">Multi-pass membrane protein</topology>
    </subcellularLocation>
</comment>
<gene>
    <name evidence="14" type="ORF">KFL_000730080</name>
</gene>
<evidence type="ECO:0000256" key="7">
    <source>
        <dbReference type="ARBA" id="ARBA00022837"/>
    </source>
</evidence>
<feature type="transmembrane region" description="Helical" evidence="12">
    <location>
        <begin position="85"/>
        <end position="105"/>
    </location>
</feature>
<evidence type="ECO:0000256" key="9">
    <source>
        <dbReference type="ARBA" id="ARBA00023065"/>
    </source>
</evidence>
<feature type="region of interest" description="Disordered" evidence="11">
    <location>
        <begin position="270"/>
        <end position="321"/>
    </location>
</feature>
<feature type="domain" description="Sodium/calcium exchanger membrane region" evidence="13">
    <location>
        <begin position="370"/>
        <end position="508"/>
    </location>
</feature>
<sequence length="535" mass="57211">MKSHRSVPFEGIPLDTMELSEDEDSGLLRPQSGAMPPTKAEKRRGCFWASLCTSLGHVLLGTRLNVLLIFVPVAVVADVLRLGKAWAFSFTLLAIVPLAERLGFLTEQLAMHTNSTVGGLMNATFGNATEVIVAVFALRGGLLRVVQLSLLGSILSNMLLVLGTSFFLGGCLIKVQRFNQTAALVNSGLLLMAVMGMLLPAVLYATHTELRDGTSELFLSRFTSLLMLIAYGAYLYFQLKSHSDLYLDASECGGQAAQIELSEGRLFNGHENGHVAFPQPSVEESPSSGHVTALGSPEGHERTDPYRDNPPKPADNPAVDPNPNPGCALCCPHGKPLPALSNVISLAAATDDVSKEEEEGEESVLGFWNSVAWLAAVTVLIAILSDRLVATLQGAAQAWNVSVAFISVIVLPIVGNAAEHASAVMFAWQNRLDITLGVAIGSSTQIAMFVTPFCVVLGWILGKPLDLNFHVFETATLFITVLVVVFLLQDGTSNWLKGLLLVFCYLIIGASFFVHQDEIAPIRSTGPGGGPPPHT</sequence>
<dbReference type="InterPro" id="IPR004837">
    <property type="entry name" value="NaCa_Exmemb"/>
</dbReference>
<feature type="transmembrane region" description="Helical" evidence="12">
    <location>
        <begin position="467"/>
        <end position="488"/>
    </location>
</feature>
<evidence type="ECO:0000256" key="1">
    <source>
        <dbReference type="ARBA" id="ARBA00004128"/>
    </source>
</evidence>
<evidence type="ECO:0000256" key="3">
    <source>
        <dbReference type="ARBA" id="ARBA00022448"/>
    </source>
</evidence>
<dbReference type="Pfam" id="PF01699">
    <property type="entry name" value="Na_Ca_ex"/>
    <property type="match status" value="2"/>
</dbReference>
<evidence type="ECO:0000256" key="2">
    <source>
        <dbReference type="ARBA" id="ARBA00008248"/>
    </source>
</evidence>
<feature type="transmembrane region" description="Helical" evidence="12">
    <location>
        <begin position="218"/>
        <end position="237"/>
    </location>
</feature>
<reference evidence="14 15" key="1">
    <citation type="journal article" date="2014" name="Nat. Commun.">
        <title>Klebsormidium flaccidum genome reveals primary factors for plant terrestrial adaptation.</title>
        <authorList>
            <person name="Hori K."/>
            <person name="Maruyama F."/>
            <person name="Fujisawa T."/>
            <person name="Togashi T."/>
            <person name="Yamamoto N."/>
            <person name="Seo M."/>
            <person name="Sato S."/>
            <person name="Yamada T."/>
            <person name="Mori H."/>
            <person name="Tajima N."/>
            <person name="Moriyama T."/>
            <person name="Ikeuchi M."/>
            <person name="Watanabe M."/>
            <person name="Wada H."/>
            <person name="Kobayashi K."/>
            <person name="Saito M."/>
            <person name="Masuda T."/>
            <person name="Sasaki-Sekimoto Y."/>
            <person name="Mashiguchi K."/>
            <person name="Awai K."/>
            <person name="Shimojima M."/>
            <person name="Masuda S."/>
            <person name="Iwai M."/>
            <person name="Nobusawa T."/>
            <person name="Narise T."/>
            <person name="Kondo S."/>
            <person name="Saito H."/>
            <person name="Sato R."/>
            <person name="Murakawa M."/>
            <person name="Ihara Y."/>
            <person name="Oshima-Yamada Y."/>
            <person name="Ohtaka K."/>
            <person name="Satoh M."/>
            <person name="Sonobe K."/>
            <person name="Ishii M."/>
            <person name="Ohtani R."/>
            <person name="Kanamori-Sato M."/>
            <person name="Honoki R."/>
            <person name="Miyazaki D."/>
            <person name="Mochizuki H."/>
            <person name="Umetsu J."/>
            <person name="Higashi K."/>
            <person name="Shibata D."/>
            <person name="Kamiya Y."/>
            <person name="Sato N."/>
            <person name="Nakamura Y."/>
            <person name="Tabata S."/>
            <person name="Ida S."/>
            <person name="Kurokawa K."/>
            <person name="Ohta H."/>
        </authorList>
    </citation>
    <scope>NUCLEOTIDE SEQUENCE [LARGE SCALE GENOMIC DNA]</scope>
    <source>
        <strain evidence="14 15">NIES-2285</strain>
    </source>
</reference>
<dbReference type="FunFam" id="1.20.1420.30:FF:000008">
    <property type="entry name" value="Vacuolar cation/proton exchanger"/>
    <property type="match status" value="1"/>
</dbReference>
<dbReference type="PANTHER" id="PTHR31503">
    <property type="entry name" value="VACUOLAR CALCIUM ION TRANSPORTER"/>
    <property type="match status" value="1"/>
</dbReference>
<name>A0A1Y1HW09_KLENI</name>
<dbReference type="Gene3D" id="1.20.1420.30">
    <property type="entry name" value="NCX, central ion-binding region"/>
    <property type="match status" value="2"/>
</dbReference>
<feature type="transmembrane region" description="Helical" evidence="12">
    <location>
        <begin position="364"/>
        <end position="384"/>
    </location>
</feature>
<dbReference type="Proteomes" id="UP000054558">
    <property type="component" value="Unassembled WGS sequence"/>
</dbReference>
<keyword evidence="6 12" id="KW-0812">Transmembrane</keyword>
<feature type="transmembrane region" description="Helical" evidence="12">
    <location>
        <begin position="150"/>
        <end position="172"/>
    </location>
</feature>
<dbReference type="PANTHER" id="PTHR31503:SF22">
    <property type="entry name" value="VACUOLAR CALCIUM ION TRANSPORTER"/>
    <property type="match status" value="1"/>
</dbReference>
<keyword evidence="8 12" id="KW-1133">Transmembrane helix</keyword>